<feature type="transmembrane region" description="Helical" evidence="1">
    <location>
        <begin position="6"/>
        <end position="23"/>
    </location>
</feature>
<keyword evidence="1" id="KW-0812">Transmembrane</keyword>
<dbReference type="AlphaFoldDB" id="A0A0A8YG80"/>
<dbReference type="EMBL" id="GBRH01273092">
    <property type="protein sequence ID" value="JAD24803.1"/>
    <property type="molecule type" value="Transcribed_RNA"/>
</dbReference>
<evidence type="ECO:0000313" key="2">
    <source>
        <dbReference type="EMBL" id="JAD24803.1"/>
    </source>
</evidence>
<sequence length="41" mass="4855">MSQDGIYALIFLLYIFIVLHINMRRTEFQVQAFIIEVSAYS</sequence>
<protein>
    <submittedName>
        <fullName evidence="2">Uncharacterized protein</fullName>
    </submittedName>
</protein>
<evidence type="ECO:0000256" key="1">
    <source>
        <dbReference type="SAM" id="Phobius"/>
    </source>
</evidence>
<reference evidence="2" key="2">
    <citation type="journal article" date="2015" name="Data Brief">
        <title>Shoot transcriptome of the giant reed, Arundo donax.</title>
        <authorList>
            <person name="Barrero R.A."/>
            <person name="Guerrero F.D."/>
            <person name="Moolhuijzen P."/>
            <person name="Goolsby J.A."/>
            <person name="Tidwell J."/>
            <person name="Bellgard S.E."/>
            <person name="Bellgard M.I."/>
        </authorList>
    </citation>
    <scope>NUCLEOTIDE SEQUENCE</scope>
    <source>
        <tissue evidence="2">Shoot tissue taken approximately 20 cm above the soil surface</tissue>
    </source>
</reference>
<keyword evidence="1" id="KW-0472">Membrane</keyword>
<accession>A0A0A8YG80</accession>
<name>A0A0A8YG80_ARUDO</name>
<organism evidence="2">
    <name type="scientific">Arundo donax</name>
    <name type="common">Giant reed</name>
    <name type="synonym">Donax arundinaceus</name>
    <dbReference type="NCBI Taxonomy" id="35708"/>
    <lineage>
        <taxon>Eukaryota</taxon>
        <taxon>Viridiplantae</taxon>
        <taxon>Streptophyta</taxon>
        <taxon>Embryophyta</taxon>
        <taxon>Tracheophyta</taxon>
        <taxon>Spermatophyta</taxon>
        <taxon>Magnoliopsida</taxon>
        <taxon>Liliopsida</taxon>
        <taxon>Poales</taxon>
        <taxon>Poaceae</taxon>
        <taxon>PACMAD clade</taxon>
        <taxon>Arundinoideae</taxon>
        <taxon>Arundineae</taxon>
        <taxon>Arundo</taxon>
    </lineage>
</organism>
<proteinExistence type="predicted"/>
<reference evidence="2" key="1">
    <citation type="submission" date="2014-09" db="EMBL/GenBank/DDBJ databases">
        <authorList>
            <person name="Magalhaes I.L.F."/>
            <person name="Oliveira U."/>
            <person name="Santos F.R."/>
            <person name="Vidigal T.H.D.A."/>
            <person name="Brescovit A.D."/>
            <person name="Santos A.J."/>
        </authorList>
    </citation>
    <scope>NUCLEOTIDE SEQUENCE</scope>
    <source>
        <tissue evidence="2">Shoot tissue taken approximately 20 cm above the soil surface</tissue>
    </source>
</reference>
<keyword evidence="1" id="KW-1133">Transmembrane helix</keyword>